<dbReference type="Proteomes" id="UP001598019">
    <property type="component" value="Unassembled WGS sequence"/>
</dbReference>
<dbReference type="PANTHER" id="PTHR23407">
    <property type="entry name" value="ATPASE INHIBITOR/5-FORMYLTETRAHYDROFOLATE CYCLO-LIGASE"/>
    <property type="match status" value="1"/>
</dbReference>
<comment type="caution">
    <text evidence="5">The sequence shown here is derived from an EMBL/GenBank/DDBJ whole genome shotgun (WGS) entry which is preliminary data.</text>
</comment>
<evidence type="ECO:0000313" key="5">
    <source>
        <dbReference type="EMBL" id="MFD3407124.1"/>
    </source>
</evidence>
<dbReference type="EC" id="6.3.3.2" evidence="4"/>
<keyword evidence="2 4" id="KW-0547">Nucleotide-binding</keyword>
<comment type="cofactor">
    <cofactor evidence="4">
        <name>Mg(2+)</name>
        <dbReference type="ChEBI" id="CHEBI:18420"/>
    </cofactor>
</comment>
<keyword evidence="4" id="KW-0460">Magnesium</keyword>
<proteinExistence type="inferred from homology"/>
<dbReference type="InterPro" id="IPR024185">
    <property type="entry name" value="FTHF_cligase-like_sf"/>
</dbReference>
<evidence type="ECO:0000256" key="3">
    <source>
        <dbReference type="ARBA" id="ARBA00022840"/>
    </source>
</evidence>
<keyword evidence="6" id="KW-1185">Reference proteome</keyword>
<dbReference type="InterPro" id="IPR002698">
    <property type="entry name" value="FTHF_cligase"/>
</dbReference>
<dbReference type="RefSeq" id="WP_377979590.1">
    <property type="nucleotide sequence ID" value="NZ_JBBKXX010000001.1"/>
</dbReference>
<sequence length="178" mass="20036">MKKAEIRKIELAQRTELTEKEFRERSQRVIEFLTPFLTPGKTIASFKAIPHRNEISLDSLNGDFAFPRVISATAGTMEMAFSKTFANSDWGIPEPVGGSVVKSTDFDIILIPLLAFDKNGQRVGYGKGFYDRYLAVCRPDCLKIGISLFDPVDLIEEVESHDIPLDIAICPSKLYDFR</sequence>
<protein>
    <recommendedName>
        <fullName evidence="4">5-formyltetrahydrofolate cyclo-ligase</fullName>
        <ecNumber evidence="4">6.3.3.2</ecNumber>
    </recommendedName>
</protein>
<name>A0ABW6DEK9_9BACT</name>
<evidence type="ECO:0000256" key="2">
    <source>
        <dbReference type="ARBA" id="ARBA00022741"/>
    </source>
</evidence>
<evidence type="ECO:0000256" key="1">
    <source>
        <dbReference type="ARBA" id="ARBA00010638"/>
    </source>
</evidence>
<dbReference type="PANTHER" id="PTHR23407:SF1">
    <property type="entry name" value="5-FORMYLTETRAHYDROFOLATE CYCLO-LIGASE"/>
    <property type="match status" value="1"/>
</dbReference>
<dbReference type="NCBIfam" id="TIGR02727">
    <property type="entry name" value="MTHFS_bact"/>
    <property type="match status" value="1"/>
</dbReference>
<organism evidence="5 6">
    <name type="scientific">Aquirufa esocilacus</name>
    <dbReference type="NCBI Taxonomy" id="3096513"/>
    <lineage>
        <taxon>Bacteria</taxon>
        <taxon>Pseudomonadati</taxon>
        <taxon>Bacteroidota</taxon>
        <taxon>Cytophagia</taxon>
        <taxon>Cytophagales</taxon>
        <taxon>Flectobacillaceae</taxon>
        <taxon>Aquirufa</taxon>
    </lineage>
</organism>
<dbReference type="SUPFAM" id="SSF100950">
    <property type="entry name" value="NagB/RpiA/CoA transferase-like"/>
    <property type="match status" value="1"/>
</dbReference>
<keyword evidence="4" id="KW-0479">Metal-binding</keyword>
<gene>
    <name evidence="5" type="ORF">SKC37_00520</name>
</gene>
<dbReference type="Gene3D" id="3.40.50.10420">
    <property type="entry name" value="NagB/RpiA/CoA transferase-like"/>
    <property type="match status" value="1"/>
</dbReference>
<reference evidence="5 6" key="1">
    <citation type="submission" date="2024-03" db="EMBL/GenBank/DDBJ databases">
        <title>Aquirufa genome sequencing.</title>
        <authorList>
            <person name="Pitt A."/>
            <person name="Hahn M.W."/>
        </authorList>
    </citation>
    <scope>NUCLEOTIDE SEQUENCE [LARGE SCALE GENOMIC DNA]</scope>
    <source>
        <strain evidence="5 6">HETE-83D</strain>
    </source>
</reference>
<keyword evidence="5" id="KW-0436">Ligase</keyword>
<evidence type="ECO:0000256" key="4">
    <source>
        <dbReference type="RuleBase" id="RU361279"/>
    </source>
</evidence>
<dbReference type="EMBL" id="JBBKXX010000001">
    <property type="protein sequence ID" value="MFD3407124.1"/>
    <property type="molecule type" value="Genomic_DNA"/>
</dbReference>
<dbReference type="Pfam" id="PF01812">
    <property type="entry name" value="5-FTHF_cyc-lig"/>
    <property type="match status" value="1"/>
</dbReference>
<dbReference type="GO" id="GO:0030272">
    <property type="term" value="F:5-formyltetrahydrofolate cyclo-ligase activity"/>
    <property type="evidence" value="ECO:0007669"/>
    <property type="project" value="UniProtKB-EC"/>
</dbReference>
<comment type="similarity">
    <text evidence="1 4">Belongs to the 5-formyltetrahydrofolate cyclo-ligase family.</text>
</comment>
<dbReference type="PIRSF" id="PIRSF006806">
    <property type="entry name" value="FTHF_cligase"/>
    <property type="match status" value="1"/>
</dbReference>
<keyword evidence="3 4" id="KW-0067">ATP-binding</keyword>
<evidence type="ECO:0000313" key="6">
    <source>
        <dbReference type="Proteomes" id="UP001598019"/>
    </source>
</evidence>
<dbReference type="InterPro" id="IPR037171">
    <property type="entry name" value="NagB/RpiA_transferase-like"/>
</dbReference>
<accession>A0ABW6DEK9</accession>
<comment type="catalytic activity">
    <reaction evidence="4">
        <text>(6S)-5-formyl-5,6,7,8-tetrahydrofolate + ATP = (6R)-5,10-methenyltetrahydrofolate + ADP + phosphate</text>
        <dbReference type="Rhea" id="RHEA:10488"/>
        <dbReference type="ChEBI" id="CHEBI:30616"/>
        <dbReference type="ChEBI" id="CHEBI:43474"/>
        <dbReference type="ChEBI" id="CHEBI:57455"/>
        <dbReference type="ChEBI" id="CHEBI:57457"/>
        <dbReference type="ChEBI" id="CHEBI:456216"/>
        <dbReference type="EC" id="6.3.3.2"/>
    </reaction>
</comment>